<evidence type="ECO:0000256" key="4">
    <source>
        <dbReference type="ARBA" id="ARBA00022448"/>
    </source>
</evidence>
<evidence type="ECO:0000313" key="9">
    <source>
        <dbReference type="EMBL" id="CAH1422822.1"/>
    </source>
</evidence>
<keyword evidence="10" id="KW-1185">Reference proteome</keyword>
<evidence type="ECO:0000256" key="7">
    <source>
        <dbReference type="ARBA" id="ARBA00023294"/>
    </source>
</evidence>
<gene>
    <name evidence="9" type="ORF">LVIROSA_LOCUS10131</name>
</gene>
<evidence type="ECO:0000256" key="3">
    <source>
        <dbReference type="ARBA" id="ARBA00010067"/>
    </source>
</evidence>
<keyword evidence="7" id="KW-0927">Auxin signaling pathway</keyword>
<evidence type="ECO:0000256" key="8">
    <source>
        <dbReference type="SAM" id="MobiDB-lite"/>
    </source>
</evidence>
<dbReference type="EMBL" id="CAKMRJ010001112">
    <property type="protein sequence ID" value="CAH1422822.1"/>
    <property type="molecule type" value="Genomic_DNA"/>
</dbReference>
<comment type="caution">
    <text evidence="9">The sequence shown here is derived from an EMBL/GenBank/DDBJ whole genome shotgun (WGS) entry which is preliminary data.</text>
</comment>
<dbReference type="InterPro" id="IPR039621">
    <property type="entry name" value="BG1-like"/>
</dbReference>
<name>A0AAU9MAQ1_9ASTR</name>
<dbReference type="PANTHER" id="PTHR33541:SF28">
    <property type="entry name" value="PROTEIN BIG GRAIN 1-LIKE A"/>
    <property type="match status" value="1"/>
</dbReference>
<dbReference type="Proteomes" id="UP001157418">
    <property type="component" value="Unassembled WGS sequence"/>
</dbReference>
<dbReference type="AlphaFoldDB" id="A0AAU9MAQ1"/>
<feature type="compositionally biased region" description="Low complexity" evidence="8">
    <location>
        <begin position="225"/>
        <end position="243"/>
    </location>
</feature>
<comment type="subcellular location">
    <subcellularLocation>
        <location evidence="2">Cell membrane</location>
    </subcellularLocation>
</comment>
<dbReference type="GO" id="GO:0009734">
    <property type="term" value="P:auxin-activated signaling pathway"/>
    <property type="evidence" value="ECO:0007669"/>
    <property type="project" value="UniProtKB-KW"/>
</dbReference>
<evidence type="ECO:0000256" key="1">
    <source>
        <dbReference type="ARBA" id="ARBA00002281"/>
    </source>
</evidence>
<accession>A0AAU9MAQ1</accession>
<sequence>MDSVDRNRYRCQREIPSFSSTLLDKIYRSIDERDDEEKSVVYRETMKKRQSIDGCFQVDGSGSKNIREMVVGRKSVAGFESSSQRSEGNSFFYSSTLGSSCSGYGVGFSSSSEAETVYGCPARPKPIRTSTHDANACDKQSVTYPQIHQPEDLQPKAKRKGKFGKTKSGAMKIYGYLKKGKRPLSPGGRLAAFLISLFTTGNAKKSFCTGGDDEAVIHGKRESKSANASMPSSVSSFSRSCQSKTPSSSSRGNIITTEIKRSVRFYPGTVIVDEHRQPRERKSVNGDRSDSLSVKFARNSVSEEIQKHSTENKFHIEETKRNLLKNYQKKVEYPFDSIKTNAVTDNDDDDEDDSASYASSDLFELDHLSAIGMDRCMKELPLYETTSIAANRAIANGLLV</sequence>
<feature type="region of interest" description="Disordered" evidence="8">
    <location>
        <begin position="221"/>
        <end position="252"/>
    </location>
</feature>
<keyword evidence="5" id="KW-1003">Cell membrane</keyword>
<dbReference type="PANTHER" id="PTHR33541">
    <property type="entry name" value="PROTEIN BIG GRAIN 1-LIKE A-RELATED"/>
    <property type="match status" value="1"/>
</dbReference>
<keyword evidence="4" id="KW-0813">Transport</keyword>
<evidence type="ECO:0000256" key="5">
    <source>
        <dbReference type="ARBA" id="ARBA00022475"/>
    </source>
</evidence>
<organism evidence="9 10">
    <name type="scientific">Lactuca virosa</name>
    <dbReference type="NCBI Taxonomy" id="75947"/>
    <lineage>
        <taxon>Eukaryota</taxon>
        <taxon>Viridiplantae</taxon>
        <taxon>Streptophyta</taxon>
        <taxon>Embryophyta</taxon>
        <taxon>Tracheophyta</taxon>
        <taxon>Spermatophyta</taxon>
        <taxon>Magnoliopsida</taxon>
        <taxon>eudicotyledons</taxon>
        <taxon>Gunneridae</taxon>
        <taxon>Pentapetalae</taxon>
        <taxon>asterids</taxon>
        <taxon>campanulids</taxon>
        <taxon>Asterales</taxon>
        <taxon>Asteraceae</taxon>
        <taxon>Cichorioideae</taxon>
        <taxon>Cichorieae</taxon>
        <taxon>Lactucinae</taxon>
        <taxon>Lactuca</taxon>
    </lineage>
</organism>
<evidence type="ECO:0000313" key="10">
    <source>
        <dbReference type="Proteomes" id="UP001157418"/>
    </source>
</evidence>
<evidence type="ECO:0000256" key="2">
    <source>
        <dbReference type="ARBA" id="ARBA00004236"/>
    </source>
</evidence>
<protein>
    <submittedName>
        <fullName evidence="9">Uncharacterized protein</fullName>
    </submittedName>
</protein>
<proteinExistence type="inferred from homology"/>
<comment type="similarity">
    <text evidence="3">Belongs to the BIG GRAIN 1 (BG1) plant protein family.</text>
</comment>
<dbReference type="GO" id="GO:0005886">
    <property type="term" value="C:plasma membrane"/>
    <property type="evidence" value="ECO:0007669"/>
    <property type="project" value="UniProtKB-SubCell"/>
</dbReference>
<keyword evidence="6" id="KW-0472">Membrane</keyword>
<reference evidence="9 10" key="1">
    <citation type="submission" date="2022-01" db="EMBL/GenBank/DDBJ databases">
        <authorList>
            <person name="Xiong W."/>
            <person name="Schranz E."/>
        </authorList>
    </citation>
    <scope>NUCLEOTIDE SEQUENCE [LARGE SCALE GENOMIC DNA]</scope>
</reference>
<comment type="function">
    <text evidence="1">Involved in auxin transport. Regulator of the auxin signaling pathway.</text>
</comment>
<evidence type="ECO:0000256" key="6">
    <source>
        <dbReference type="ARBA" id="ARBA00023136"/>
    </source>
</evidence>